<proteinExistence type="predicted"/>
<protein>
    <submittedName>
        <fullName evidence="2">Uncharacterized protein</fullName>
    </submittedName>
</protein>
<keyword evidence="1" id="KW-0812">Transmembrane</keyword>
<feature type="non-terminal residue" evidence="2">
    <location>
        <position position="55"/>
    </location>
</feature>
<dbReference type="AlphaFoldDB" id="X1DCN9"/>
<evidence type="ECO:0000313" key="2">
    <source>
        <dbReference type="EMBL" id="GAH17952.1"/>
    </source>
</evidence>
<feature type="transmembrane region" description="Helical" evidence="1">
    <location>
        <begin position="7"/>
        <end position="24"/>
    </location>
</feature>
<comment type="caution">
    <text evidence="2">The sequence shown here is derived from an EMBL/GenBank/DDBJ whole genome shotgun (WGS) entry which is preliminary data.</text>
</comment>
<name>X1DCN9_9ZZZZ</name>
<reference evidence="2" key="1">
    <citation type="journal article" date="2014" name="Front. Microbiol.">
        <title>High frequency of phylogenetically diverse reductive dehalogenase-homologous genes in deep subseafloor sedimentary metagenomes.</title>
        <authorList>
            <person name="Kawai M."/>
            <person name="Futagami T."/>
            <person name="Toyoda A."/>
            <person name="Takaki Y."/>
            <person name="Nishi S."/>
            <person name="Hori S."/>
            <person name="Arai W."/>
            <person name="Tsubouchi T."/>
            <person name="Morono Y."/>
            <person name="Uchiyama I."/>
            <person name="Ito T."/>
            <person name="Fujiyama A."/>
            <person name="Inagaki F."/>
            <person name="Takami H."/>
        </authorList>
    </citation>
    <scope>NUCLEOTIDE SEQUENCE</scope>
    <source>
        <strain evidence="2">Expedition CK06-06</strain>
    </source>
</reference>
<accession>X1DCN9</accession>
<organism evidence="2">
    <name type="scientific">marine sediment metagenome</name>
    <dbReference type="NCBI Taxonomy" id="412755"/>
    <lineage>
        <taxon>unclassified sequences</taxon>
        <taxon>metagenomes</taxon>
        <taxon>ecological metagenomes</taxon>
    </lineage>
</organism>
<gene>
    <name evidence="2" type="ORF">S01H4_53347</name>
</gene>
<evidence type="ECO:0000256" key="1">
    <source>
        <dbReference type="SAM" id="Phobius"/>
    </source>
</evidence>
<keyword evidence="1" id="KW-0472">Membrane</keyword>
<keyword evidence="1" id="KW-1133">Transmembrane helix</keyword>
<dbReference type="EMBL" id="BART01030585">
    <property type="protein sequence ID" value="GAH17952.1"/>
    <property type="molecule type" value="Genomic_DNA"/>
</dbReference>
<sequence>MCLKSKLISYGLMNIYSLMMLFSVQNLSADVTISGIVTDSLGQAIDSAKVQFIYH</sequence>